<feature type="transmembrane region" description="Helical" evidence="7">
    <location>
        <begin position="208"/>
        <end position="228"/>
    </location>
</feature>
<feature type="transmembrane region" description="Helical" evidence="7">
    <location>
        <begin position="340"/>
        <end position="358"/>
    </location>
</feature>
<dbReference type="Pfam" id="PF00083">
    <property type="entry name" value="Sugar_tr"/>
    <property type="match status" value="1"/>
</dbReference>
<name>A0A9P4TTG4_9PEZI</name>
<comment type="similarity">
    <text evidence="2">Belongs to the major facilitator superfamily. Sugar transporter (TC 2.A.1.1) family.</text>
</comment>
<evidence type="ECO:0000313" key="9">
    <source>
        <dbReference type="EMBL" id="KAF2419604.1"/>
    </source>
</evidence>
<comment type="subcellular location">
    <subcellularLocation>
        <location evidence="1">Membrane</location>
        <topology evidence="1">Multi-pass membrane protein</topology>
    </subcellularLocation>
</comment>
<evidence type="ECO:0000256" key="3">
    <source>
        <dbReference type="ARBA" id="ARBA00022448"/>
    </source>
</evidence>
<feature type="transmembrane region" description="Helical" evidence="7">
    <location>
        <begin position="45"/>
        <end position="63"/>
    </location>
</feature>
<feature type="domain" description="Major facilitator superfamily (MFS) profile" evidence="8">
    <location>
        <begin position="50"/>
        <end position="487"/>
    </location>
</feature>
<keyword evidence="4 7" id="KW-0812">Transmembrane</keyword>
<feature type="transmembrane region" description="Helical" evidence="7">
    <location>
        <begin position="298"/>
        <end position="320"/>
    </location>
</feature>
<keyword evidence="9" id="KW-0762">Sugar transport</keyword>
<keyword evidence="10" id="KW-1185">Reference proteome</keyword>
<evidence type="ECO:0000259" key="8">
    <source>
        <dbReference type="PROSITE" id="PS50850"/>
    </source>
</evidence>
<evidence type="ECO:0000256" key="5">
    <source>
        <dbReference type="ARBA" id="ARBA00022989"/>
    </source>
</evidence>
<feature type="transmembrane region" description="Helical" evidence="7">
    <location>
        <begin position="396"/>
        <end position="419"/>
    </location>
</feature>
<dbReference type="InterPro" id="IPR020846">
    <property type="entry name" value="MFS_dom"/>
</dbReference>
<feature type="transmembrane region" description="Helical" evidence="7">
    <location>
        <begin position="176"/>
        <end position="196"/>
    </location>
</feature>
<evidence type="ECO:0000256" key="6">
    <source>
        <dbReference type="ARBA" id="ARBA00023136"/>
    </source>
</evidence>
<dbReference type="PANTHER" id="PTHR48022">
    <property type="entry name" value="PLASTIDIC GLUCOSE TRANSPORTER 4"/>
    <property type="match status" value="1"/>
</dbReference>
<feature type="transmembrane region" description="Helical" evidence="7">
    <location>
        <begin position="83"/>
        <end position="106"/>
    </location>
</feature>
<keyword evidence="3" id="KW-0813">Transport</keyword>
<feature type="transmembrane region" description="Helical" evidence="7">
    <location>
        <begin position="142"/>
        <end position="164"/>
    </location>
</feature>
<dbReference type="InterPro" id="IPR036259">
    <property type="entry name" value="MFS_trans_sf"/>
</dbReference>
<dbReference type="Proteomes" id="UP000800235">
    <property type="component" value="Unassembled WGS sequence"/>
</dbReference>
<evidence type="ECO:0000256" key="2">
    <source>
        <dbReference type="ARBA" id="ARBA00010992"/>
    </source>
</evidence>
<reference evidence="9" key="1">
    <citation type="journal article" date="2020" name="Stud. Mycol.">
        <title>101 Dothideomycetes genomes: a test case for predicting lifestyles and emergence of pathogens.</title>
        <authorList>
            <person name="Haridas S."/>
            <person name="Albert R."/>
            <person name="Binder M."/>
            <person name="Bloem J."/>
            <person name="Labutti K."/>
            <person name="Salamov A."/>
            <person name="Andreopoulos B."/>
            <person name="Baker S."/>
            <person name="Barry K."/>
            <person name="Bills G."/>
            <person name="Bluhm B."/>
            <person name="Cannon C."/>
            <person name="Castanera R."/>
            <person name="Culley D."/>
            <person name="Daum C."/>
            <person name="Ezra D."/>
            <person name="Gonzalez J."/>
            <person name="Henrissat B."/>
            <person name="Kuo A."/>
            <person name="Liang C."/>
            <person name="Lipzen A."/>
            <person name="Lutzoni F."/>
            <person name="Magnuson J."/>
            <person name="Mondo S."/>
            <person name="Nolan M."/>
            <person name="Ohm R."/>
            <person name="Pangilinan J."/>
            <person name="Park H.-J."/>
            <person name="Ramirez L."/>
            <person name="Alfaro M."/>
            <person name="Sun H."/>
            <person name="Tritt A."/>
            <person name="Yoshinaga Y."/>
            <person name="Zwiers L.-H."/>
            <person name="Turgeon B."/>
            <person name="Goodwin S."/>
            <person name="Spatafora J."/>
            <person name="Crous P."/>
            <person name="Grigoriev I."/>
        </authorList>
    </citation>
    <scope>NUCLEOTIDE SEQUENCE</scope>
    <source>
        <strain evidence="9">CBS 130266</strain>
    </source>
</reference>
<sequence length="502" mass="55651">MEKVVEEKSTTEIFTDKTSEREVAQDPARRYASGLYPRGRNCSTLIFLLLLVCSVANALTSGYDGSMLNGLNILPSYSNYFNLNPVTTGLMTSSVWVGGLICSVIFGWVTDKLGRRVAMFWAAVIMLIAVALQTAAQNIAMFVVARIMIGFGITAAGMAGPVYLAETMPSKWRGWALAIFNDFFYIGALIAAGITYKTSQINSTWAWRAPSMCQGVFSLISILILPFIPESPRWLLHQNRFEEARLVVALTYTDGDETSPLVQQHFDQMVAILALEKREGRQISFREAVSTKSNRKRIWLAVSVAIGACCTGNAAIFSYLGQMLDNAGVKDTNTQLEINVILNVWCLAICLFGTCLMDRWGRKPTALLSTTLMTIFLVILGLLSKVYGNSDFKPGVYAAVATLFLFQGSYSIGWTPLMCSYPPEVLHYPMRASGMGIFQFVNNSTMLILLFCMPIALTNIGWKMYEINAGWNIPFIVAVAYTWIETKGKTLEEIDAEIEERS</sequence>
<dbReference type="AlphaFoldDB" id="A0A9P4TTG4"/>
<organism evidence="9 10">
    <name type="scientific">Tothia fuscella</name>
    <dbReference type="NCBI Taxonomy" id="1048955"/>
    <lineage>
        <taxon>Eukaryota</taxon>
        <taxon>Fungi</taxon>
        <taxon>Dikarya</taxon>
        <taxon>Ascomycota</taxon>
        <taxon>Pezizomycotina</taxon>
        <taxon>Dothideomycetes</taxon>
        <taxon>Pleosporomycetidae</taxon>
        <taxon>Venturiales</taxon>
        <taxon>Cylindrosympodiaceae</taxon>
        <taxon>Tothia</taxon>
    </lineage>
</organism>
<dbReference type="GO" id="GO:0016020">
    <property type="term" value="C:membrane"/>
    <property type="evidence" value="ECO:0007669"/>
    <property type="project" value="UniProtKB-SubCell"/>
</dbReference>
<dbReference type="GO" id="GO:0005351">
    <property type="term" value="F:carbohydrate:proton symporter activity"/>
    <property type="evidence" value="ECO:0007669"/>
    <property type="project" value="TreeGrafter"/>
</dbReference>
<gene>
    <name evidence="9" type="ORF">EJ08DRAFT_642554</name>
</gene>
<feature type="transmembrane region" description="Helical" evidence="7">
    <location>
        <begin position="118"/>
        <end position="136"/>
    </location>
</feature>
<protein>
    <submittedName>
        <fullName evidence="9">Sugar transporter</fullName>
    </submittedName>
</protein>
<evidence type="ECO:0000313" key="10">
    <source>
        <dbReference type="Proteomes" id="UP000800235"/>
    </source>
</evidence>
<dbReference type="FunFam" id="1.20.1250.20:FF:000134">
    <property type="entry name" value="MFS sugar transporter protein"/>
    <property type="match status" value="1"/>
</dbReference>
<evidence type="ECO:0000256" key="7">
    <source>
        <dbReference type="SAM" id="Phobius"/>
    </source>
</evidence>
<comment type="caution">
    <text evidence="9">The sequence shown here is derived from an EMBL/GenBank/DDBJ whole genome shotgun (WGS) entry which is preliminary data.</text>
</comment>
<keyword evidence="6 7" id="KW-0472">Membrane</keyword>
<evidence type="ECO:0000256" key="4">
    <source>
        <dbReference type="ARBA" id="ARBA00022692"/>
    </source>
</evidence>
<dbReference type="OrthoDB" id="6133115at2759"/>
<keyword evidence="5 7" id="KW-1133">Transmembrane helix</keyword>
<dbReference type="InterPro" id="IPR005828">
    <property type="entry name" value="MFS_sugar_transport-like"/>
</dbReference>
<dbReference type="InterPro" id="IPR050360">
    <property type="entry name" value="MFS_Sugar_Transporters"/>
</dbReference>
<accession>A0A9P4TTG4</accession>
<feature type="transmembrane region" description="Helical" evidence="7">
    <location>
        <begin position="468"/>
        <end position="484"/>
    </location>
</feature>
<dbReference type="Gene3D" id="1.20.1250.20">
    <property type="entry name" value="MFS general substrate transporter like domains"/>
    <property type="match status" value="1"/>
</dbReference>
<dbReference type="PROSITE" id="PS50850">
    <property type="entry name" value="MFS"/>
    <property type="match status" value="1"/>
</dbReference>
<dbReference type="EMBL" id="MU007118">
    <property type="protein sequence ID" value="KAF2419604.1"/>
    <property type="molecule type" value="Genomic_DNA"/>
</dbReference>
<feature type="transmembrane region" description="Helical" evidence="7">
    <location>
        <begin position="365"/>
        <end position="384"/>
    </location>
</feature>
<feature type="transmembrane region" description="Helical" evidence="7">
    <location>
        <begin position="440"/>
        <end position="462"/>
    </location>
</feature>
<proteinExistence type="inferred from homology"/>
<dbReference type="PANTHER" id="PTHR48022:SF31">
    <property type="entry name" value="HEXOSE TRANSPORTER"/>
    <property type="match status" value="1"/>
</dbReference>
<evidence type="ECO:0000256" key="1">
    <source>
        <dbReference type="ARBA" id="ARBA00004141"/>
    </source>
</evidence>
<dbReference type="SUPFAM" id="SSF103473">
    <property type="entry name" value="MFS general substrate transporter"/>
    <property type="match status" value="1"/>
</dbReference>